<keyword evidence="2" id="KW-0472">Membrane</keyword>
<reference evidence="3 4" key="1">
    <citation type="submission" date="2014-07" db="EMBL/GenBank/DDBJ databases">
        <title>Draft genome sequence of Thalassospira xiamenensis IB13.</title>
        <authorList>
            <person name="Lai Q."/>
            <person name="Shao Z."/>
        </authorList>
    </citation>
    <scope>NUCLEOTIDE SEQUENCE [LARGE SCALE GENOMIC DNA]</scope>
    <source>
        <strain evidence="3 4">IB13</strain>
    </source>
</reference>
<protein>
    <submittedName>
        <fullName evidence="3">Uncharacterized protein</fullName>
    </submittedName>
</protein>
<gene>
    <name evidence="3" type="ORF">TH44_16105</name>
</gene>
<dbReference type="EMBL" id="JPWJ01000009">
    <property type="protein sequence ID" value="RCK48060.1"/>
    <property type="molecule type" value="Genomic_DNA"/>
</dbReference>
<dbReference type="Proteomes" id="UP000252266">
    <property type="component" value="Unassembled WGS sequence"/>
</dbReference>
<dbReference type="AlphaFoldDB" id="A0A367X4Q8"/>
<comment type="caution">
    <text evidence="3">The sequence shown here is derived from an EMBL/GenBank/DDBJ whole genome shotgun (WGS) entry which is preliminary data.</text>
</comment>
<evidence type="ECO:0000313" key="4">
    <source>
        <dbReference type="Proteomes" id="UP000252266"/>
    </source>
</evidence>
<feature type="region of interest" description="Disordered" evidence="1">
    <location>
        <begin position="25"/>
        <end position="45"/>
    </location>
</feature>
<organism evidence="3 4">
    <name type="scientific">Thalassospira xiamenensis</name>
    <dbReference type="NCBI Taxonomy" id="220697"/>
    <lineage>
        <taxon>Bacteria</taxon>
        <taxon>Pseudomonadati</taxon>
        <taxon>Pseudomonadota</taxon>
        <taxon>Alphaproteobacteria</taxon>
        <taxon>Rhodospirillales</taxon>
        <taxon>Thalassospiraceae</taxon>
        <taxon>Thalassospira</taxon>
    </lineage>
</organism>
<proteinExistence type="predicted"/>
<evidence type="ECO:0000256" key="1">
    <source>
        <dbReference type="SAM" id="MobiDB-lite"/>
    </source>
</evidence>
<accession>A0A367X4Q8</accession>
<feature type="transmembrane region" description="Helical" evidence="2">
    <location>
        <begin position="78"/>
        <end position="96"/>
    </location>
</feature>
<keyword evidence="2" id="KW-1133">Transmembrane helix</keyword>
<keyword evidence="2" id="KW-0812">Transmembrane</keyword>
<sequence>MTTRQAKRAPVDLPDTTRQWVSNDQAAKPAAFHRGPKSHVTENQHRPATEIIDIHKDFSAFSGPNLPNIWPKAHLPRLVARLIAAIGTACVLFYLYSELARIAS</sequence>
<name>A0A367X4Q8_9PROT</name>
<evidence type="ECO:0000256" key="2">
    <source>
        <dbReference type="SAM" id="Phobius"/>
    </source>
</evidence>
<evidence type="ECO:0000313" key="3">
    <source>
        <dbReference type="EMBL" id="RCK48060.1"/>
    </source>
</evidence>
<dbReference type="RefSeq" id="WP_062960890.1">
    <property type="nucleotide sequence ID" value="NZ_JPWJ01000009.1"/>
</dbReference>